<accession>A0ABM4V9A5</accession>
<sequence>MKSDGIVLVMAILFMSIYTGRSCRLALVCKEEMLSRPPFACKQPHCDQFCARLHPKGWGKYKLDYSLQVTIRSGGHDYEGLSSISEVPFIILDLNNLRSIHASTTDNTAWIESGATVGELYYWIAQKSSTLGFPAGICPTPGIGGHTSGGGFGTVLRKYGLAADSVIDAHVLDVNGQILDRESMGRDLFWAIREGGGGSFGVIYSCLEDQASPCSRSYPSGETMDALKNRKPQPKSYFKAASDYVQEPLSTAALEDLWKWCLEEESPAVIFDPYGG</sequence>
<dbReference type="InterPro" id="IPR016167">
    <property type="entry name" value="FAD-bd_PCMH_sub1"/>
</dbReference>
<protein>
    <submittedName>
        <fullName evidence="5">O-acetylstemmadenine oxidase-like</fullName>
    </submittedName>
</protein>
<organism evidence="4 5">
    <name type="scientific">Coffea arabica</name>
    <name type="common">Arabian coffee</name>
    <dbReference type="NCBI Taxonomy" id="13443"/>
    <lineage>
        <taxon>Eukaryota</taxon>
        <taxon>Viridiplantae</taxon>
        <taxon>Streptophyta</taxon>
        <taxon>Embryophyta</taxon>
        <taxon>Tracheophyta</taxon>
        <taxon>Spermatophyta</taxon>
        <taxon>Magnoliopsida</taxon>
        <taxon>eudicotyledons</taxon>
        <taxon>Gunneridae</taxon>
        <taxon>Pentapetalae</taxon>
        <taxon>asterids</taxon>
        <taxon>lamiids</taxon>
        <taxon>Gentianales</taxon>
        <taxon>Rubiaceae</taxon>
        <taxon>Ixoroideae</taxon>
        <taxon>Gardenieae complex</taxon>
        <taxon>Bertiereae - Coffeeae clade</taxon>
        <taxon>Coffeeae</taxon>
        <taxon>Coffea</taxon>
    </lineage>
</organism>
<feature type="chain" id="PRO_5045821789" evidence="2">
    <location>
        <begin position="23"/>
        <end position="276"/>
    </location>
</feature>
<dbReference type="Proteomes" id="UP001652660">
    <property type="component" value="Chromosome 7e"/>
</dbReference>
<dbReference type="RefSeq" id="XP_071916105.1">
    <property type="nucleotide sequence ID" value="XM_072060004.1"/>
</dbReference>
<evidence type="ECO:0000256" key="2">
    <source>
        <dbReference type="SAM" id="SignalP"/>
    </source>
</evidence>
<comment type="cofactor">
    <cofactor evidence="1">
        <name>FAD</name>
        <dbReference type="ChEBI" id="CHEBI:57692"/>
    </cofactor>
</comment>
<dbReference type="GeneID" id="113700564"/>
<dbReference type="PANTHER" id="PTHR32448">
    <property type="entry name" value="OS08G0158400 PROTEIN"/>
    <property type="match status" value="1"/>
</dbReference>
<keyword evidence="4" id="KW-1185">Reference proteome</keyword>
<feature type="signal peptide" evidence="2">
    <location>
        <begin position="1"/>
        <end position="22"/>
    </location>
</feature>
<keyword evidence="2" id="KW-0732">Signal</keyword>
<evidence type="ECO:0000313" key="4">
    <source>
        <dbReference type="Proteomes" id="UP001652660"/>
    </source>
</evidence>
<name>A0ABM4V9A5_COFAR</name>
<dbReference type="InterPro" id="IPR016169">
    <property type="entry name" value="FAD-bd_PCMH_sub2"/>
</dbReference>
<evidence type="ECO:0000256" key="1">
    <source>
        <dbReference type="ARBA" id="ARBA00001974"/>
    </source>
</evidence>
<evidence type="ECO:0000313" key="5">
    <source>
        <dbReference type="RefSeq" id="XP_071916105.1"/>
    </source>
</evidence>
<dbReference type="SUPFAM" id="SSF56176">
    <property type="entry name" value="FAD-binding/transporter-associated domain-like"/>
    <property type="match status" value="1"/>
</dbReference>
<evidence type="ECO:0000259" key="3">
    <source>
        <dbReference type="PROSITE" id="PS51387"/>
    </source>
</evidence>
<dbReference type="InterPro" id="IPR036318">
    <property type="entry name" value="FAD-bd_PCMH-like_sf"/>
</dbReference>
<reference evidence="5" key="1">
    <citation type="submission" date="2025-08" db="UniProtKB">
        <authorList>
            <consortium name="RefSeq"/>
        </authorList>
    </citation>
    <scope>IDENTIFICATION</scope>
    <source>
        <tissue evidence="5">Leaves</tissue>
    </source>
</reference>
<proteinExistence type="predicted"/>
<dbReference type="InterPro" id="IPR006094">
    <property type="entry name" value="Oxid_FAD_bind_N"/>
</dbReference>
<dbReference type="Gene3D" id="3.30.43.10">
    <property type="entry name" value="Uridine Diphospho-n-acetylenolpyruvylglucosamine Reductase, domain 2"/>
    <property type="match status" value="1"/>
</dbReference>
<dbReference type="Pfam" id="PF01565">
    <property type="entry name" value="FAD_binding_4"/>
    <property type="match status" value="1"/>
</dbReference>
<dbReference type="Gene3D" id="3.30.465.10">
    <property type="match status" value="2"/>
</dbReference>
<gene>
    <name evidence="5" type="primary">LOC113700564</name>
</gene>
<dbReference type="Gene3D" id="3.40.462.20">
    <property type="match status" value="1"/>
</dbReference>
<feature type="domain" description="FAD-binding PCMH-type" evidence="3">
    <location>
        <begin position="34"/>
        <end position="213"/>
    </location>
</feature>
<dbReference type="PROSITE" id="PS51387">
    <property type="entry name" value="FAD_PCMH"/>
    <property type="match status" value="1"/>
</dbReference>
<dbReference type="InterPro" id="IPR016166">
    <property type="entry name" value="FAD-bd_PCMH"/>
</dbReference>